<keyword evidence="6" id="KW-0645">Protease</keyword>
<dbReference type="PRINTS" id="PR00727">
    <property type="entry name" value="LEADERPTASE"/>
</dbReference>
<proteinExistence type="inferred from homology"/>
<dbReference type="InterPro" id="IPR019533">
    <property type="entry name" value="Peptidase_S26"/>
</dbReference>
<dbReference type="NCBIfam" id="TIGR02227">
    <property type="entry name" value="sigpep_I_bact"/>
    <property type="match status" value="1"/>
</dbReference>
<evidence type="ECO:0000256" key="2">
    <source>
        <dbReference type="ARBA" id="ARBA00004401"/>
    </source>
</evidence>
<dbReference type="EMBL" id="JBHSAO010000001">
    <property type="protein sequence ID" value="MFC4023171.1"/>
    <property type="molecule type" value="Genomic_DNA"/>
</dbReference>
<evidence type="ECO:0000256" key="3">
    <source>
        <dbReference type="ARBA" id="ARBA00009370"/>
    </source>
</evidence>
<dbReference type="RefSeq" id="WP_379495649.1">
    <property type="nucleotide sequence ID" value="NZ_JBHSAO010000001.1"/>
</dbReference>
<feature type="domain" description="Peptidase S26" evidence="7">
    <location>
        <begin position="11"/>
        <end position="178"/>
    </location>
</feature>
<comment type="caution">
    <text evidence="8">The sequence shown here is derived from an EMBL/GenBank/DDBJ whole genome shotgun (WGS) entry which is preliminary data.</text>
</comment>
<dbReference type="Gene3D" id="2.10.109.10">
    <property type="entry name" value="Umud Fragment, subunit A"/>
    <property type="match status" value="1"/>
</dbReference>
<comment type="catalytic activity">
    <reaction evidence="1 6">
        <text>Cleavage of hydrophobic, N-terminal signal or leader sequences from secreted and periplasmic proteins.</text>
        <dbReference type="EC" id="3.4.21.89"/>
    </reaction>
</comment>
<comment type="subcellular location">
    <subcellularLocation>
        <location evidence="2">Cell membrane</location>
        <topology evidence="2">Single-pass type II membrane protein</topology>
    </subcellularLocation>
    <subcellularLocation>
        <location evidence="6">Membrane</location>
        <topology evidence="6">Single-pass type II membrane protein</topology>
    </subcellularLocation>
</comment>
<protein>
    <recommendedName>
        <fullName evidence="4 6">Signal peptidase I</fullName>
        <ecNumber evidence="4 6">3.4.21.89</ecNumber>
    </recommendedName>
</protein>
<evidence type="ECO:0000313" key="9">
    <source>
        <dbReference type="Proteomes" id="UP001595772"/>
    </source>
</evidence>
<dbReference type="InterPro" id="IPR019758">
    <property type="entry name" value="Pept_S26A_signal_pept_1_CS"/>
</dbReference>
<name>A0ABV8GW67_9BACI</name>
<dbReference type="PROSITE" id="PS00760">
    <property type="entry name" value="SPASE_I_2"/>
    <property type="match status" value="1"/>
</dbReference>
<dbReference type="Proteomes" id="UP001595772">
    <property type="component" value="Unassembled WGS sequence"/>
</dbReference>
<dbReference type="GO" id="GO:0009003">
    <property type="term" value="F:signal peptidase activity"/>
    <property type="evidence" value="ECO:0007669"/>
    <property type="project" value="UniProtKB-EC"/>
</dbReference>
<dbReference type="SUPFAM" id="SSF51306">
    <property type="entry name" value="LexA/Signal peptidase"/>
    <property type="match status" value="1"/>
</dbReference>
<dbReference type="CDD" id="cd06530">
    <property type="entry name" value="S26_SPase_I"/>
    <property type="match status" value="1"/>
</dbReference>
<dbReference type="PANTHER" id="PTHR43390:SF1">
    <property type="entry name" value="CHLOROPLAST PROCESSING PEPTIDASE"/>
    <property type="match status" value="1"/>
</dbReference>
<comment type="similarity">
    <text evidence="3 6">Belongs to the peptidase S26 family.</text>
</comment>
<reference evidence="9" key="1">
    <citation type="journal article" date="2019" name="Int. J. Syst. Evol. Microbiol.">
        <title>The Global Catalogue of Microorganisms (GCM) 10K type strain sequencing project: providing services to taxonomists for standard genome sequencing and annotation.</title>
        <authorList>
            <consortium name="The Broad Institute Genomics Platform"/>
            <consortium name="The Broad Institute Genome Sequencing Center for Infectious Disease"/>
            <person name="Wu L."/>
            <person name="Ma J."/>
        </authorList>
    </citation>
    <scope>NUCLEOTIDE SEQUENCE [LARGE SCALE GENOMIC DNA]</scope>
    <source>
        <strain evidence="9">IBRC-M 10703</strain>
    </source>
</reference>
<dbReference type="InterPro" id="IPR019757">
    <property type="entry name" value="Pept_S26A_signal_pept_1_Lys-AS"/>
</dbReference>
<keyword evidence="5 6" id="KW-0378">Hydrolase</keyword>
<evidence type="ECO:0000313" key="8">
    <source>
        <dbReference type="EMBL" id="MFC4023171.1"/>
    </source>
</evidence>
<dbReference type="PROSITE" id="PS00761">
    <property type="entry name" value="SPASE_I_3"/>
    <property type="match status" value="1"/>
</dbReference>
<evidence type="ECO:0000256" key="4">
    <source>
        <dbReference type="ARBA" id="ARBA00013208"/>
    </source>
</evidence>
<accession>A0ABV8GW67</accession>
<dbReference type="InterPro" id="IPR036286">
    <property type="entry name" value="LexA/Signal_pep-like_sf"/>
</dbReference>
<dbReference type="InterPro" id="IPR000223">
    <property type="entry name" value="Pept_S26A_signal_pept_1"/>
</dbReference>
<keyword evidence="9" id="KW-1185">Reference proteome</keyword>
<evidence type="ECO:0000256" key="5">
    <source>
        <dbReference type="ARBA" id="ARBA00022801"/>
    </source>
</evidence>
<dbReference type="EC" id="3.4.21.89" evidence="4 6"/>
<sequence length="190" mass="21877">MAKRKKRNEWFDWIKALLLAFGLAFIVRMFLFAPIVVDGPSMLPTLHDRDQMIVNKFSYHFQEPERYDIVVFHASAQKDFIKRVIGLPGEHVAVEDNVLYIDGEEVEEPFLNEQKDNMKSYQTLTNDFTLEALPGGHEVIPEGHVFVLGDNRGNSTDSRMLGVIPIEQIVGKTNLIYWPFNRIQIVGKED</sequence>
<dbReference type="Pfam" id="PF10502">
    <property type="entry name" value="Peptidase_S26"/>
    <property type="match status" value="1"/>
</dbReference>
<evidence type="ECO:0000256" key="6">
    <source>
        <dbReference type="RuleBase" id="RU362042"/>
    </source>
</evidence>
<evidence type="ECO:0000259" key="7">
    <source>
        <dbReference type="Pfam" id="PF10502"/>
    </source>
</evidence>
<dbReference type="PANTHER" id="PTHR43390">
    <property type="entry name" value="SIGNAL PEPTIDASE I"/>
    <property type="match status" value="1"/>
</dbReference>
<gene>
    <name evidence="8" type="primary">lepB</name>
    <name evidence="8" type="ORF">ACFOUV_04975</name>
</gene>
<organism evidence="8 9">
    <name type="scientific">Oceanobacillus longus</name>
    <dbReference type="NCBI Taxonomy" id="930120"/>
    <lineage>
        <taxon>Bacteria</taxon>
        <taxon>Bacillati</taxon>
        <taxon>Bacillota</taxon>
        <taxon>Bacilli</taxon>
        <taxon>Bacillales</taxon>
        <taxon>Bacillaceae</taxon>
        <taxon>Oceanobacillus</taxon>
    </lineage>
</organism>
<evidence type="ECO:0000256" key="1">
    <source>
        <dbReference type="ARBA" id="ARBA00000677"/>
    </source>
</evidence>